<evidence type="ECO:0008006" key="3">
    <source>
        <dbReference type="Google" id="ProtNLM"/>
    </source>
</evidence>
<sequence>MVASDNTVQAVTSLQAALQAESSGKLERLAADLFSRLLQVQFAVSRSGFQHGGDAGTSGQQGRHLRLESKRYADVTPLKDRELQGEMDDALRRDPNLEAWILVSTRSVAETTRDTLTDHAEKTGLPIFVIDWTPIPGRVPDLAALCTVAPDIVESHYGRQVALHAKSLTDIAKSAVERLNRDLQSWCIAYDSLKNAADTKICKMWASDSEARAQFAQNVAIGAAQATIERTAIISQFEAWWKSRQDRPAVAFGNEGVGKTWAVFQWMHQALPSLPIVVLLPSSSLPDLRGLSDASVLEFIARELHRLTTHRSDQFWRKRLRALLERPEAEGPALLLLIDGLNQEPEFEWIRLLQILQGNLFKGRVRVILTTQTNYLENGLNNFHGLSRVPTRIGIDPYDISEGGELDQMLALHKLVRSDLAPELIPLARMPRLFRLVVKFRESVATHGDVTVSRLLWAYGRNELGLREGRVFSEAEWEAWLQDLAKKVWQDYSATGIASSSFTVSELSEVVSQPHRNSANNYKRLNEIIDNTWMEPVPDQPLKFRPKSETIALALGLALINHLESSPSDKIAASLAHWIDPIQATPMAANILDSSLAILVAKSAPSQEIASCILTALLQSQNVSDVHRRDVVALAPVVPISLMDAIERSHSRAQASARHWANTALQQVSSSNLVVWEKVCDRLQKWVSIVTCPSPAEKAQNDGSAEHRTKRLMERIGRDEAGTMRVLGVPLRLQYAGEPDLSPEIPRLLQGKPLGMATKVFEAAAVAAAVGLVNNGSWQGLKWLITFDSISHQTTVSELANIADAVVARSPESGVHSQLPARVGALLLWLTGEQKYEEKADAINPPLDTVFSRQKDYLDNPSNSFFKLEREHVDLVLQNDELSILRKAQRIRPYLADPRFEVPASVESEVRAIADQLDVSKLDVSRHWSQEDHTFEDFETAAARFAPGALASAIRKRLHDVPNRTGGALHWGALRGPDYLLLAGKEEGEAARRARLSMHDGGDQEPFARMQLLAVEIASLRAEDQLDAMACDDLAWLTNRLLAETDPMPPFRIDEFLEAKGTGNRRAIEALLDYLATHAIELSAYAFDQLYPFSQEIGEESLRIVAFVALGNSSPLMFGQKLLSSGWSAGGDQSVHEMDYGSLAVLAAAKHLPLSDLRNIVASWRLLQEAKDRGADALDVKVAAAEIDKTVMFAEMPAVDMPAVFSIDTSDSLGRVSFEEKEDGENDITRAFDDEYQTNKYRTMQKEGAAYVKSARGKGAKLYAINFPPANIRMLVDHASAQVDSWLEGMERSSDSFRKRLSAASGLFLAICEVLLEVDPARGATLWRRLNAEMPVRHVGLAGINELLHLPFKVPASAPVLEVREQLFSVRRTTTEKDYLDLVVCALVNGAESWLGERIAADEGSGSTWRLKRGAMLRGMAELPVLAEEEWPEGWSVGTLTSTRREAVARKLGHSLSYYWWEQYLTATTGEAAYAAWKVFLTCVDRRCWIWLTKLVAKHRDANDTHLWRAKMRHFEFNRGKLDAAIHDRERKGTNAMNRHLWGWDEPSQWLDMSKVRDGDRP</sequence>
<dbReference type="EMBL" id="JAVDTT010000002">
    <property type="protein sequence ID" value="MDR6841326.1"/>
    <property type="molecule type" value="Genomic_DNA"/>
</dbReference>
<protein>
    <recommendedName>
        <fullName evidence="3">NACHT domain-containing protein</fullName>
    </recommendedName>
</protein>
<dbReference type="Proteomes" id="UP001254759">
    <property type="component" value="Unassembled WGS sequence"/>
</dbReference>
<dbReference type="InterPro" id="IPR027417">
    <property type="entry name" value="P-loop_NTPase"/>
</dbReference>
<evidence type="ECO:0000313" key="2">
    <source>
        <dbReference type="Proteomes" id="UP001254759"/>
    </source>
</evidence>
<dbReference type="RefSeq" id="WP_310091990.1">
    <property type="nucleotide sequence ID" value="NZ_JAVDTT010000002.1"/>
</dbReference>
<evidence type="ECO:0000313" key="1">
    <source>
        <dbReference type="EMBL" id="MDR6841326.1"/>
    </source>
</evidence>
<keyword evidence="2" id="KW-1185">Reference proteome</keyword>
<dbReference type="SUPFAM" id="SSF52540">
    <property type="entry name" value="P-loop containing nucleoside triphosphate hydrolases"/>
    <property type="match status" value="1"/>
</dbReference>
<name>A0ABU1RRD8_9GAMM</name>
<accession>A0ABU1RRD8</accession>
<proteinExistence type="predicted"/>
<reference evidence="1 2" key="1">
    <citation type="submission" date="2023-07" db="EMBL/GenBank/DDBJ databases">
        <title>Sorghum-associated microbial communities from plants grown in Nebraska, USA.</title>
        <authorList>
            <person name="Schachtman D."/>
        </authorList>
    </citation>
    <scope>NUCLEOTIDE SEQUENCE [LARGE SCALE GENOMIC DNA]</scope>
    <source>
        <strain evidence="1 2">BE107</strain>
    </source>
</reference>
<comment type="caution">
    <text evidence="1">The sequence shown here is derived from an EMBL/GenBank/DDBJ whole genome shotgun (WGS) entry which is preliminary data.</text>
</comment>
<organism evidence="1 2">
    <name type="scientific">Pseudoxanthomonas sacheonensis</name>
    <dbReference type="NCBI Taxonomy" id="443615"/>
    <lineage>
        <taxon>Bacteria</taxon>
        <taxon>Pseudomonadati</taxon>
        <taxon>Pseudomonadota</taxon>
        <taxon>Gammaproteobacteria</taxon>
        <taxon>Lysobacterales</taxon>
        <taxon>Lysobacteraceae</taxon>
        <taxon>Pseudoxanthomonas</taxon>
    </lineage>
</organism>
<gene>
    <name evidence="1" type="ORF">J2W94_001611</name>
</gene>
<dbReference type="Gene3D" id="3.40.50.300">
    <property type="entry name" value="P-loop containing nucleotide triphosphate hydrolases"/>
    <property type="match status" value="1"/>
</dbReference>